<dbReference type="Proteomes" id="UP000231136">
    <property type="component" value="Unassembled WGS sequence"/>
</dbReference>
<evidence type="ECO:0000313" key="1">
    <source>
        <dbReference type="EMBL" id="PIP86186.1"/>
    </source>
</evidence>
<dbReference type="EMBL" id="PCTR01000014">
    <property type="protein sequence ID" value="PIP86186.1"/>
    <property type="molecule type" value="Genomic_DNA"/>
</dbReference>
<dbReference type="AlphaFoldDB" id="A0A2H0DVI7"/>
<accession>A0A2H0DVI7</accession>
<proteinExistence type="predicted"/>
<reference evidence="1 2" key="1">
    <citation type="submission" date="2017-09" db="EMBL/GenBank/DDBJ databases">
        <title>Depth-based differentiation of microbial function through sediment-hosted aquifers and enrichment of novel symbionts in the deep terrestrial subsurface.</title>
        <authorList>
            <person name="Probst A.J."/>
            <person name="Ladd B."/>
            <person name="Jarett J.K."/>
            <person name="Geller-Mcgrath D.E."/>
            <person name="Sieber C.M."/>
            <person name="Emerson J.B."/>
            <person name="Anantharaman K."/>
            <person name="Thomas B.C."/>
            <person name="Malmstrom R."/>
            <person name="Stieglmeier M."/>
            <person name="Klingl A."/>
            <person name="Woyke T."/>
            <person name="Ryan C.M."/>
            <person name="Banfield J.F."/>
        </authorList>
    </citation>
    <scope>NUCLEOTIDE SEQUENCE [LARGE SCALE GENOMIC DNA]</scope>
    <source>
        <strain evidence="1">CG22_combo_CG10-13_8_21_14_all_43_12</strain>
    </source>
</reference>
<comment type="caution">
    <text evidence="1">The sequence shown here is derived from an EMBL/GenBank/DDBJ whole genome shotgun (WGS) entry which is preliminary data.</text>
</comment>
<protein>
    <submittedName>
        <fullName evidence="1">Uncharacterized protein</fullName>
    </submittedName>
</protein>
<sequence length="252" mass="28948">METNPEIPQHIGDNLTKQQILENSYPDIVNRIIKNSKIFGSEINTFGMVFEDIAVQERILTRHETEMQTGGRHIIEKSFRNAKKIIGLLHPPSTPDFVSVIFDPNGQLIIDEVVDMKSSYKAMQKKEGQPQNTINVMADIVDIINQIIERKDVEEIKPRDPSTPKFHEERIKLLKEIKNEIVELSITSKIEFSDNLKYVVVLPDGEEKPSKFQEQIAKDITLDGRTVKKEIVHSQFSKRDIHKIIDHCAETP</sequence>
<evidence type="ECO:0000313" key="2">
    <source>
        <dbReference type="Proteomes" id="UP000231136"/>
    </source>
</evidence>
<organism evidence="1 2">
    <name type="scientific">Candidatus Collierbacteria bacterium CG22_combo_CG10-13_8_21_14_all_43_12</name>
    <dbReference type="NCBI Taxonomy" id="1974537"/>
    <lineage>
        <taxon>Bacteria</taxon>
        <taxon>Candidatus Collieribacteriota</taxon>
    </lineage>
</organism>
<name>A0A2H0DVI7_9BACT</name>
<gene>
    <name evidence="1" type="ORF">COW83_00295</name>
</gene>